<organism evidence="7 8">
    <name type="scientific">Kurthia sibirica</name>
    <dbReference type="NCBI Taxonomy" id="202750"/>
    <lineage>
        <taxon>Bacteria</taxon>
        <taxon>Bacillati</taxon>
        <taxon>Bacillota</taxon>
        <taxon>Bacilli</taxon>
        <taxon>Bacillales</taxon>
        <taxon>Caryophanaceae</taxon>
        <taxon>Kurthia</taxon>
    </lineage>
</organism>
<dbReference type="InterPro" id="IPR043149">
    <property type="entry name" value="TagF_N"/>
</dbReference>
<evidence type="ECO:0000256" key="3">
    <source>
        <dbReference type="ARBA" id="ARBA00022475"/>
    </source>
</evidence>
<dbReference type="InterPro" id="IPR051612">
    <property type="entry name" value="Teichoic_Acid_Biosynth"/>
</dbReference>
<dbReference type="InterPro" id="IPR007554">
    <property type="entry name" value="Glycerophosphate_synth"/>
</dbReference>
<gene>
    <name evidence="7" type="ORF">DEX24_09730</name>
</gene>
<keyword evidence="6" id="KW-0472">Membrane</keyword>
<comment type="caution">
    <text evidence="7">The sequence shown here is derived from an EMBL/GenBank/DDBJ whole genome shotgun (WGS) entry which is preliminary data.</text>
</comment>
<dbReference type="PANTHER" id="PTHR37316">
    <property type="entry name" value="TEICHOIC ACID GLYCEROL-PHOSPHATE PRIMASE"/>
    <property type="match status" value="1"/>
</dbReference>
<evidence type="ECO:0000256" key="6">
    <source>
        <dbReference type="ARBA" id="ARBA00023136"/>
    </source>
</evidence>
<keyword evidence="5" id="KW-0777">Teichoic acid biosynthesis</keyword>
<dbReference type="EMBL" id="QFVR01000011">
    <property type="protein sequence ID" value="PWI25205.1"/>
    <property type="molecule type" value="Genomic_DNA"/>
</dbReference>
<keyword evidence="4 7" id="KW-0808">Transferase</keyword>
<dbReference type="Gene3D" id="3.40.50.12580">
    <property type="match status" value="1"/>
</dbReference>
<dbReference type="SUPFAM" id="SSF53756">
    <property type="entry name" value="UDP-Glycosyltransferase/glycogen phosphorylase"/>
    <property type="match status" value="1"/>
</dbReference>
<name>A0A2U3AKZ1_9BACL</name>
<evidence type="ECO:0000256" key="2">
    <source>
        <dbReference type="ARBA" id="ARBA00010488"/>
    </source>
</evidence>
<evidence type="ECO:0000256" key="4">
    <source>
        <dbReference type="ARBA" id="ARBA00022679"/>
    </source>
</evidence>
<dbReference type="GO" id="GO:0047355">
    <property type="term" value="F:CDP-glycerol glycerophosphotransferase activity"/>
    <property type="evidence" value="ECO:0007669"/>
    <property type="project" value="InterPro"/>
</dbReference>
<dbReference type="RefSeq" id="WP_109306238.1">
    <property type="nucleotide sequence ID" value="NZ_BJUF01000053.1"/>
</dbReference>
<keyword evidence="8" id="KW-1185">Reference proteome</keyword>
<dbReference type="OrthoDB" id="9811865at2"/>
<evidence type="ECO:0000256" key="1">
    <source>
        <dbReference type="ARBA" id="ARBA00004202"/>
    </source>
</evidence>
<proteinExistence type="inferred from homology"/>
<dbReference type="Pfam" id="PF04464">
    <property type="entry name" value="Glyphos_transf"/>
    <property type="match status" value="1"/>
</dbReference>
<dbReference type="Proteomes" id="UP000245938">
    <property type="component" value="Unassembled WGS sequence"/>
</dbReference>
<keyword evidence="3" id="KW-1003">Cell membrane</keyword>
<sequence>MKIQRIVQKIYKATVATLYKVLTIFSTVKPQKIVFYHYRKDELEGNLLQIYKEMTTTMPMNDYYVRQSSRKMGFGLFKELWMIRDASKIIIDDYFLTGYLIKPRRQSEIIQLWHAAGAFKKFGHSTKNTHFGPSDDYLSIIPIHSNYSKVYVSTPQSAIYFAEAFNMKVEDIYGLGIPRIEQLKEASTEPPMPLTTQQRQKQSVLFAPTYRAEKGHSESDLKWATEINAIIDEIPDHLLLIIIPHPYSKKEEWEKLMENDKIIIDFNHNVNDWMPYADCFVTDYSSAIFEYALFEKPLANYVPDLQQYMANRGLYRPIEDISDGAILTNRQQLVAWLSERKKGEKMDTSHMVQENIGNTEDVSQKIVQHIFATK</sequence>
<evidence type="ECO:0000256" key="5">
    <source>
        <dbReference type="ARBA" id="ARBA00022944"/>
    </source>
</evidence>
<protein>
    <submittedName>
        <fullName evidence="7">Ribitolphosphotransferase</fullName>
    </submittedName>
</protein>
<dbReference type="GO" id="GO:0019350">
    <property type="term" value="P:teichoic acid biosynthetic process"/>
    <property type="evidence" value="ECO:0007669"/>
    <property type="project" value="UniProtKB-KW"/>
</dbReference>
<dbReference type="AlphaFoldDB" id="A0A2U3AKZ1"/>
<comment type="similarity">
    <text evidence="2">Belongs to the CDP-glycerol glycerophosphotransferase family.</text>
</comment>
<comment type="subcellular location">
    <subcellularLocation>
        <location evidence="1">Cell membrane</location>
        <topology evidence="1">Peripheral membrane protein</topology>
    </subcellularLocation>
</comment>
<dbReference type="InterPro" id="IPR043148">
    <property type="entry name" value="TagF_C"/>
</dbReference>
<dbReference type="GO" id="GO:0005886">
    <property type="term" value="C:plasma membrane"/>
    <property type="evidence" value="ECO:0007669"/>
    <property type="project" value="UniProtKB-SubCell"/>
</dbReference>
<dbReference type="PANTHER" id="PTHR37316:SF2">
    <property type="entry name" value="TEICHOIC ACID RIBITOL-PHOSPHATE POLYMERASE TARK"/>
    <property type="match status" value="1"/>
</dbReference>
<accession>A0A2U3AKZ1</accession>
<evidence type="ECO:0000313" key="7">
    <source>
        <dbReference type="EMBL" id="PWI25205.1"/>
    </source>
</evidence>
<reference evidence="7 8" key="1">
    <citation type="submission" date="2018-05" db="EMBL/GenBank/DDBJ databases">
        <title>Kurthia sibirica genome sequence.</title>
        <authorList>
            <person name="Maclea K.S."/>
            <person name="Goen A.E."/>
        </authorList>
    </citation>
    <scope>NUCLEOTIDE SEQUENCE [LARGE SCALE GENOMIC DNA]</scope>
    <source>
        <strain evidence="7 8">ATCC 49154</strain>
    </source>
</reference>
<dbReference type="Gene3D" id="3.40.50.11820">
    <property type="match status" value="1"/>
</dbReference>
<evidence type="ECO:0000313" key="8">
    <source>
        <dbReference type="Proteomes" id="UP000245938"/>
    </source>
</evidence>